<feature type="domain" description="HTH arsR-type" evidence="4">
    <location>
        <begin position="24"/>
        <end position="121"/>
    </location>
</feature>
<evidence type="ECO:0000256" key="2">
    <source>
        <dbReference type="ARBA" id="ARBA00023125"/>
    </source>
</evidence>
<dbReference type="PANTHER" id="PTHR33154">
    <property type="entry name" value="TRANSCRIPTIONAL REGULATOR, ARSR FAMILY"/>
    <property type="match status" value="1"/>
</dbReference>
<dbReference type="CDD" id="cd00090">
    <property type="entry name" value="HTH_ARSR"/>
    <property type="match status" value="1"/>
</dbReference>
<evidence type="ECO:0000256" key="3">
    <source>
        <dbReference type="ARBA" id="ARBA00023163"/>
    </source>
</evidence>
<evidence type="ECO:0000313" key="5">
    <source>
        <dbReference type="EMBL" id="WTW29660.1"/>
    </source>
</evidence>
<dbReference type="EMBL" id="CP108341">
    <property type="protein sequence ID" value="WTW29660.1"/>
    <property type="molecule type" value="Genomic_DNA"/>
</dbReference>
<dbReference type="PRINTS" id="PR00778">
    <property type="entry name" value="HTHARSR"/>
</dbReference>
<keyword evidence="3" id="KW-0804">Transcription</keyword>
<dbReference type="PROSITE" id="PS50987">
    <property type="entry name" value="HTH_ARSR_2"/>
    <property type="match status" value="1"/>
</dbReference>
<name>A0ABZ1MR77_STREF</name>
<evidence type="ECO:0000313" key="6">
    <source>
        <dbReference type="Proteomes" id="UP001621512"/>
    </source>
</evidence>
<dbReference type="InterPro" id="IPR001845">
    <property type="entry name" value="HTH_ArsR_DNA-bd_dom"/>
</dbReference>
<dbReference type="Pfam" id="PF01022">
    <property type="entry name" value="HTH_5"/>
    <property type="match status" value="1"/>
</dbReference>
<evidence type="ECO:0000259" key="4">
    <source>
        <dbReference type="PROSITE" id="PS50987"/>
    </source>
</evidence>
<proteinExistence type="predicted"/>
<gene>
    <name evidence="5" type="ORF">OHU35_27910</name>
</gene>
<dbReference type="PANTHER" id="PTHR33154:SF18">
    <property type="entry name" value="ARSENICAL RESISTANCE OPERON REPRESSOR"/>
    <property type="match status" value="1"/>
</dbReference>
<dbReference type="SMART" id="SM00418">
    <property type="entry name" value="HTH_ARSR"/>
    <property type="match status" value="1"/>
</dbReference>
<sequence>MSKQELEVIDQDAACCEGLATAPLDEERARELAKVFKALGDPVRLRLLSMIASRGEGGEVCVCELTPAFDLSQPTISHHLKLLRQAALIDCERRGTWVYYWVLPGVLDRIAAFLSAPESAGTAAMAATAAPQPTGVPRATGAVGVTEAVGVTGATP</sequence>
<dbReference type="InterPro" id="IPR036390">
    <property type="entry name" value="WH_DNA-bd_sf"/>
</dbReference>
<dbReference type="Proteomes" id="UP001621512">
    <property type="component" value="Chromosome"/>
</dbReference>
<reference evidence="5 6" key="1">
    <citation type="submission" date="2022-10" db="EMBL/GenBank/DDBJ databases">
        <title>The complete genomes of actinobacterial strains from the NBC collection.</title>
        <authorList>
            <person name="Joergensen T.S."/>
            <person name="Alvarez Arevalo M."/>
            <person name="Sterndorff E.B."/>
            <person name="Faurdal D."/>
            <person name="Vuksanovic O."/>
            <person name="Mourched A.-S."/>
            <person name="Charusanti P."/>
            <person name="Shaw S."/>
            <person name="Blin K."/>
            <person name="Weber T."/>
        </authorList>
    </citation>
    <scope>NUCLEOTIDE SEQUENCE [LARGE SCALE GENOMIC DNA]</scope>
    <source>
        <strain evidence="5 6">NBC_00017</strain>
    </source>
</reference>
<dbReference type="InterPro" id="IPR036388">
    <property type="entry name" value="WH-like_DNA-bd_sf"/>
</dbReference>
<dbReference type="InterPro" id="IPR011991">
    <property type="entry name" value="ArsR-like_HTH"/>
</dbReference>
<dbReference type="Gene3D" id="1.10.10.10">
    <property type="entry name" value="Winged helix-like DNA-binding domain superfamily/Winged helix DNA-binding domain"/>
    <property type="match status" value="1"/>
</dbReference>
<dbReference type="SUPFAM" id="SSF46785">
    <property type="entry name" value="Winged helix' DNA-binding domain"/>
    <property type="match status" value="1"/>
</dbReference>
<keyword evidence="1" id="KW-0805">Transcription regulation</keyword>
<protein>
    <submittedName>
        <fullName evidence="5">Metalloregulator ArsR/SmtB family transcription factor</fullName>
    </submittedName>
</protein>
<keyword evidence="2" id="KW-0238">DNA-binding</keyword>
<dbReference type="NCBIfam" id="NF033788">
    <property type="entry name" value="HTH_metalloreg"/>
    <property type="match status" value="1"/>
</dbReference>
<keyword evidence="6" id="KW-1185">Reference proteome</keyword>
<dbReference type="InterPro" id="IPR051081">
    <property type="entry name" value="HTH_MetalResp_TranReg"/>
</dbReference>
<evidence type="ECO:0000256" key="1">
    <source>
        <dbReference type="ARBA" id="ARBA00023015"/>
    </source>
</evidence>
<organism evidence="5 6">
    <name type="scientific">Streptomyces purpurascens</name>
    <dbReference type="NCBI Taxonomy" id="1924"/>
    <lineage>
        <taxon>Bacteria</taxon>
        <taxon>Bacillati</taxon>
        <taxon>Actinomycetota</taxon>
        <taxon>Actinomycetes</taxon>
        <taxon>Kitasatosporales</taxon>
        <taxon>Streptomycetaceae</taxon>
        <taxon>Streptomyces</taxon>
    </lineage>
</organism>
<accession>A0ABZ1MR77</accession>
<dbReference type="RefSeq" id="WP_405507276.1">
    <property type="nucleotide sequence ID" value="NZ_CP108341.1"/>
</dbReference>